<keyword evidence="1" id="KW-0812">Transmembrane</keyword>
<evidence type="ECO:0000313" key="2">
    <source>
        <dbReference type="EMBL" id="KLO11228.1"/>
    </source>
</evidence>
<keyword evidence="1" id="KW-1133">Transmembrane helix</keyword>
<sequence>MFCVSSQYHCYIYFPVYHPRSTSTCFVHFLLGFLFYWSLVTILDSRPPEQCFESPLTEELRSDEGSRLCRSICCHPCNV</sequence>
<name>A0A0H2RP27_9AGAM</name>
<dbReference type="Proteomes" id="UP000053477">
    <property type="component" value="Unassembled WGS sequence"/>
</dbReference>
<accession>A0A0H2RP27</accession>
<keyword evidence="1" id="KW-0472">Membrane</keyword>
<protein>
    <submittedName>
        <fullName evidence="2">Uncharacterized protein</fullName>
    </submittedName>
</protein>
<keyword evidence="3" id="KW-1185">Reference proteome</keyword>
<proteinExistence type="predicted"/>
<evidence type="ECO:0000313" key="3">
    <source>
        <dbReference type="Proteomes" id="UP000053477"/>
    </source>
</evidence>
<dbReference type="InParanoid" id="A0A0H2RP27"/>
<gene>
    <name evidence="2" type="ORF">SCHPADRAFT_480474</name>
</gene>
<dbReference type="EMBL" id="KQ086005">
    <property type="protein sequence ID" value="KLO11228.1"/>
    <property type="molecule type" value="Genomic_DNA"/>
</dbReference>
<feature type="transmembrane region" description="Helical" evidence="1">
    <location>
        <begin position="26"/>
        <end position="43"/>
    </location>
</feature>
<reference evidence="2 3" key="1">
    <citation type="submission" date="2015-04" db="EMBL/GenBank/DDBJ databases">
        <title>Complete genome sequence of Schizopora paradoxa KUC8140, a cosmopolitan wood degrader in East Asia.</title>
        <authorList>
            <consortium name="DOE Joint Genome Institute"/>
            <person name="Min B."/>
            <person name="Park H."/>
            <person name="Jang Y."/>
            <person name="Kim J.-J."/>
            <person name="Kim K.H."/>
            <person name="Pangilinan J."/>
            <person name="Lipzen A."/>
            <person name="Riley R."/>
            <person name="Grigoriev I.V."/>
            <person name="Spatafora J.W."/>
            <person name="Choi I.-G."/>
        </authorList>
    </citation>
    <scope>NUCLEOTIDE SEQUENCE [LARGE SCALE GENOMIC DNA]</scope>
    <source>
        <strain evidence="2 3">KUC8140</strain>
    </source>
</reference>
<dbReference type="AlphaFoldDB" id="A0A0H2RP27"/>
<evidence type="ECO:0000256" key="1">
    <source>
        <dbReference type="SAM" id="Phobius"/>
    </source>
</evidence>
<organism evidence="2 3">
    <name type="scientific">Schizopora paradoxa</name>
    <dbReference type="NCBI Taxonomy" id="27342"/>
    <lineage>
        <taxon>Eukaryota</taxon>
        <taxon>Fungi</taxon>
        <taxon>Dikarya</taxon>
        <taxon>Basidiomycota</taxon>
        <taxon>Agaricomycotina</taxon>
        <taxon>Agaricomycetes</taxon>
        <taxon>Hymenochaetales</taxon>
        <taxon>Schizoporaceae</taxon>
        <taxon>Schizopora</taxon>
    </lineage>
</organism>